<dbReference type="GO" id="GO:0000139">
    <property type="term" value="C:Golgi membrane"/>
    <property type="evidence" value="ECO:0007669"/>
    <property type="project" value="InterPro"/>
</dbReference>
<keyword evidence="4 7" id="KW-0812">Transmembrane</keyword>
<evidence type="ECO:0008006" key="10">
    <source>
        <dbReference type="Google" id="ProtNLM"/>
    </source>
</evidence>
<accession>A0A182PR10</accession>
<dbReference type="AlphaFoldDB" id="A0A182PR10"/>
<dbReference type="PANTHER" id="PTHR10231">
    <property type="entry name" value="NUCLEOTIDE-SUGAR TRANSMEMBRANE TRANSPORTER"/>
    <property type="match status" value="1"/>
</dbReference>
<dbReference type="NCBIfam" id="TIGR00803">
    <property type="entry name" value="nst"/>
    <property type="match status" value="1"/>
</dbReference>
<dbReference type="EnsemblMetazoa" id="AEPI009391-RA">
    <property type="protein sequence ID" value="AEPI009391-PA"/>
    <property type="gene ID" value="AEPI009391"/>
</dbReference>
<dbReference type="InterPro" id="IPR007271">
    <property type="entry name" value="Nuc_sug_transpt"/>
</dbReference>
<comment type="subcellular location">
    <subcellularLocation>
        <location evidence="1">Membrane</location>
        <topology evidence="1">Multi-pass membrane protein</topology>
    </subcellularLocation>
</comment>
<reference evidence="8" key="2">
    <citation type="submission" date="2020-05" db="UniProtKB">
        <authorList>
            <consortium name="EnsemblMetazoa"/>
        </authorList>
    </citation>
    <scope>IDENTIFICATION</scope>
    <source>
        <strain evidence="8">Epiroticus2</strain>
    </source>
</reference>
<dbReference type="PIRSF" id="PIRSF005799">
    <property type="entry name" value="UDP-gal_transpt"/>
    <property type="match status" value="1"/>
</dbReference>
<evidence type="ECO:0000256" key="4">
    <source>
        <dbReference type="ARBA" id="ARBA00022692"/>
    </source>
</evidence>
<protein>
    <recommendedName>
        <fullName evidence="10">UDP-N-acetylglucosamine transporter</fullName>
    </recommendedName>
</protein>
<sequence>MWHFPFHPQAHGNNLKYLSLVTLTLQNAILGLSMRYGRTRPGDLFLSSTAVVMAELVKLATSLCLVYLEEGKNLGRLQAALHQTIVKQPLDTLKICVPSMLYIIQNNLLYVSASHLDAATYQVTYQLKILTTAVFAVLILRRRLLPTQWAALVFLVVGVASVQLAQTGEDAGTAATRQQAMPAGDGPEQNRLLGFSAALGACFLSGLAGIYFEKMLKGADISIWMRNIQLSLLSLPFGLLTCAVNDGAQLAARGFFFGYDAFVVYLVVLQAVGGLIVAVVVKYADNILKGFATSLAIIISCVASIYLFDFSLSLQFTVGAGLVIGSIFLYGYDPAKGVKPGGARTGGKSLAEAEERLLAEKV</sequence>
<dbReference type="GO" id="GO:0015165">
    <property type="term" value="F:pyrimidine nucleotide-sugar transmembrane transporter activity"/>
    <property type="evidence" value="ECO:0007669"/>
    <property type="project" value="InterPro"/>
</dbReference>
<evidence type="ECO:0000256" key="7">
    <source>
        <dbReference type="SAM" id="Phobius"/>
    </source>
</evidence>
<dbReference type="SUPFAM" id="SSF103481">
    <property type="entry name" value="Multidrug resistance efflux transporter EmrE"/>
    <property type="match status" value="1"/>
</dbReference>
<feature type="transmembrane region" description="Helical" evidence="7">
    <location>
        <begin position="123"/>
        <end position="140"/>
    </location>
</feature>
<dbReference type="VEuPathDB" id="VectorBase:AEPI009391"/>
<dbReference type="Proteomes" id="UP000075885">
    <property type="component" value="Unassembled WGS sequence"/>
</dbReference>
<feature type="transmembrane region" description="Helical" evidence="7">
    <location>
        <begin position="192"/>
        <end position="212"/>
    </location>
</feature>
<evidence type="ECO:0000313" key="9">
    <source>
        <dbReference type="Proteomes" id="UP000075885"/>
    </source>
</evidence>
<feature type="transmembrane region" description="Helical" evidence="7">
    <location>
        <begin position="147"/>
        <end position="165"/>
    </location>
</feature>
<name>A0A182PR10_9DIPT</name>
<organism evidence="8 9">
    <name type="scientific">Anopheles epiroticus</name>
    <dbReference type="NCBI Taxonomy" id="199890"/>
    <lineage>
        <taxon>Eukaryota</taxon>
        <taxon>Metazoa</taxon>
        <taxon>Ecdysozoa</taxon>
        <taxon>Arthropoda</taxon>
        <taxon>Hexapoda</taxon>
        <taxon>Insecta</taxon>
        <taxon>Pterygota</taxon>
        <taxon>Neoptera</taxon>
        <taxon>Endopterygota</taxon>
        <taxon>Diptera</taxon>
        <taxon>Nematocera</taxon>
        <taxon>Culicoidea</taxon>
        <taxon>Culicidae</taxon>
        <taxon>Anophelinae</taxon>
        <taxon>Anopheles</taxon>
    </lineage>
</organism>
<proteinExistence type="inferred from homology"/>
<dbReference type="InterPro" id="IPR037185">
    <property type="entry name" value="EmrE-like"/>
</dbReference>
<feature type="transmembrane region" description="Helical" evidence="7">
    <location>
        <begin position="314"/>
        <end position="332"/>
    </location>
</feature>
<comment type="similarity">
    <text evidence="2">Belongs to the nucleotide-sugar transporter family. SLC35A subfamily.</text>
</comment>
<feature type="transmembrane region" description="Helical" evidence="7">
    <location>
        <begin position="15"/>
        <end position="32"/>
    </location>
</feature>
<feature type="transmembrane region" description="Helical" evidence="7">
    <location>
        <begin position="232"/>
        <end position="256"/>
    </location>
</feature>
<keyword evidence="3" id="KW-0762">Sugar transport</keyword>
<reference evidence="9" key="1">
    <citation type="submission" date="2013-03" db="EMBL/GenBank/DDBJ databases">
        <title>The Genome Sequence of Anopheles epiroticus epiroticus2.</title>
        <authorList>
            <consortium name="The Broad Institute Genomics Platform"/>
            <person name="Neafsey D.E."/>
            <person name="Howell P."/>
            <person name="Walker B."/>
            <person name="Young S.K."/>
            <person name="Zeng Q."/>
            <person name="Gargeya S."/>
            <person name="Fitzgerald M."/>
            <person name="Haas B."/>
            <person name="Abouelleil A."/>
            <person name="Allen A.W."/>
            <person name="Alvarado L."/>
            <person name="Arachchi H.M."/>
            <person name="Berlin A.M."/>
            <person name="Chapman S.B."/>
            <person name="Gainer-Dewar J."/>
            <person name="Goldberg J."/>
            <person name="Griggs A."/>
            <person name="Gujja S."/>
            <person name="Hansen M."/>
            <person name="Howarth C."/>
            <person name="Imamovic A."/>
            <person name="Ireland A."/>
            <person name="Larimer J."/>
            <person name="McCowan C."/>
            <person name="Murphy C."/>
            <person name="Pearson M."/>
            <person name="Poon T.W."/>
            <person name="Priest M."/>
            <person name="Roberts A."/>
            <person name="Saif S."/>
            <person name="Shea T."/>
            <person name="Sisk P."/>
            <person name="Sykes S."/>
            <person name="Wortman J."/>
            <person name="Nusbaum C."/>
            <person name="Birren B."/>
        </authorList>
    </citation>
    <scope>NUCLEOTIDE SEQUENCE [LARGE SCALE GENOMIC DNA]</scope>
    <source>
        <strain evidence="9">Epiroticus2</strain>
    </source>
</reference>
<evidence type="ECO:0000256" key="5">
    <source>
        <dbReference type="ARBA" id="ARBA00022989"/>
    </source>
</evidence>
<evidence type="ECO:0000313" key="8">
    <source>
        <dbReference type="EnsemblMetazoa" id="AEPI009391-PA"/>
    </source>
</evidence>
<feature type="transmembrane region" description="Helical" evidence="7">
    <location>
        <begin position="262"/>
        <end position="281"/>
    </location>
</feature>
<keyword evidence="5 7" id="KW-1133">Transmembrane helix</keyword>
<evidence type="ECO:0000256" key="3">
    <source>
        <dbReference type="ARBA" id="ARBA00022597"/>
    </source>
</evidence>
<keyword evidence="6 7" id="KW-0472">Membrane</keyword>
<evidence type="ECO:0000256" key="6">
    <source>
        <dbReference type="ARBA" id="ARBA00023136"/>
    </source>
</evidence>
<evidence type="ECO:0000256" key="1">
    <source>
        <dbReference type="ARBA" id="ARBA00004141"/>
    </source>
</evidence>
<dbReference type="Pfam" id="PF04142">
    <property type="entry name" value="Nuc_sug_transp"/>
    <property type="match status" value="1"/>
</dbReference>
<keyword evidence="3" id="KW-0813">Transport</keyword>
<evidence type="ECO:0000256" key="2">
    <source>
        <dbReference type="ARBA" id="ARBA00009976"/>
    </source>
</evidence>
<dbReference type="STRING" id="199890.A0A182PR10"/>
<feature type="transmembrane region" description="Helical" evidence="7">
    <location>
        <begin position="44"/>
        <end position="68"/>
    </location>
</feature>
<keyword evidence="9" id="KW-1185">Reference proteome</keyword>
<feature type="transmembrane region" description="Helical" evidence="7">
    <location>
        <begin position="288"/>
        <end position="308"/>
    </location>
</feature>